<reference evidence="2" key="1">
    <citation type="journal article" date="2019" name="Int. J. Syst. Evol. Microbiol.">
        <title>The Global Catalogue of Microorganisms (GCM) 10K type strain sequencing project: providing services to taxonomists for standard genome sequencing and annotation.</title>
        <authorList>
            <consortium name="The Broad Institute Genomics Platform"/>
            <consortium name="The Broad Institute Genome Sequencing Center for Infectious Disease"/>
            <person name="Wu L."/>
            <person name="Ma J."/>
        </authorList>
    </citation>
    <scope>NUCLEOTIDE SEQUENCE [LARGE SCALE GENOMIC DNA]</scope>
    <source>
        <strain evidence="2">JCM 30331</strain>
    </source>
</reference>
<evidence type="ECO:0000313" key="1">
    <source>
        <dbReference type="EMBL" id="GGK35384.1"/>
    </source>
</evidence>
<proteinExistence type="predicted"/>
<organism evidence="1 2">
    <name type="scientific">Deinococcus malanensis</name>
    <dbReference type="NCBI Taxonomy" id="1706855"/>
    <lineage>
        <taxon>Bacteria</taxon>
        <taxon>Thermotogati</taxon>
        <taxon>Deinococcota</taxon>
        <taxon>Deinococci</taxon>
        <taxon>Deinococcales</taxon>
        <taxon>Deinococcaceae</taxon>
        <taxon>Deinococcus</taxon>
    </lineage>
</organism>
<evidence type="ECO:0000313" key="2">
    <source>
        <dbReference type="Proteomes" id="UP000647587"/>
    </source>
</evidence>
<keyword evidence="2" id="KW-1185">Reference proteome</keyword>
<comment type="caution">
    <text evidence="1">The sequence shown here is derived from an EMBL/GenBank/DDBJ whole genome shotgun (WGS) entry which is preliminary data.</text>
</comment>
<dbReference type="Proteomes" id="UP000647587">
    <property type="component" value="Unassembled WGS sequence"/>
</dbReference>
<accession>A0ABQ2F2K0</accession>
<protein>
    <submittedName>
        <fullName evidence="1">Uncharacterized protein</fullName>
    </submittedName>
</protein>
<dbReference type="EMBL" id="BMPP01000015">
    <property type="protein sequence ID" value="GGK35384.1"/>
    <property type="molecule type" value="Genomic_DNA"/>
</dbReference>
<sequence>MSVVVAWGCRDKGSHQCPGFPPSSQSAGKSERVNFTSIQTQGQVYLQDRPDHMLIRVELVARGFIPSRLQPVVL</sequence>
<name>A0ABQ2F2K0_9DEIO</name>
<gene>
    <name evidence="1" type="ORF">GCM10008955_31590</name>
</gene>